<dbReference type="Proteomes" id="UP001055658">
    <property type="component" value="Chromosome"/>
</dbReference>
<evidence type="ECO:0000313" key="2">
    <source>
        <dbReference type="Proteomes" id="UP001055658"/>
    </source>
</evidence>
<keyword evidence="2" id="KW-1185">Reference proteome</keyword>
<gene>
    <name evidence="1" type="ORF">MJO52_01725</name>
</gene>
<dbReference type="EMBL" id="CP092418">
    <property type="protein sequence ID" value="USD21885.1"/>
    <property type="molecule type" value="Genomic_DNA"/>
</dbReference>
<protein>
    <submittedName>
        <fullName evidence="1">Uncharacterized protein</fullName>
    </submittedName>
</protein>
<sequence length="79" mass="8933">MNLLKLVSGWIWLARNAKKGLCNRLCSKAEQTGTKERILRQFSGIKIIKLLFKTEPIAYPAARIKIHLGKGRYLCTGGF</sequence>
<reference evidence="1" key="1">
    <citation type="submission" date="2022-02" db="EMBL/GenBank/DDBJ databases">
        <title>Coral-associated bacteria.</title>
        <authorList>
            <person name="Tang K."/>
            <person name="Wang X."/>
        </authorList>
    </citation>
    <scope>NUCLEOTIDE SEQUENCE</scope>
    <source>
        <strain evidence="1">SCSIO 43006</strain>
    </source>
</reference>
<dbReference type="RefSeq" id="WP_252084279.1">
    <property type="nucleotide sequence ID" value="NZ_CP092418.1"/>
</dbReference>
<evidence type="ECO:0000313" key="1">
    <source>
        <dbReference type="EMBL" id="USD21885.1"/>
    </source>
</evidence>
<organism evidence="1 2">
    <name type="scientific">Microbulbifer variabilis</name>
    <dbReference type="NCBI Taxonomy" id="266805"/>
    <lineage>
        <taxon>Bacteria</taxon>
        <taxon>Pseudomonadati</taxon>
        <taxon>Pseudomonadota</taxon>
        <taxon>Gammaproteobacteria</taxon>
        <taxon>Cellvibrionales</taxon>
        <taxon>Microbulbiferaceae</taxon>
        <taxon>Microbulbifer</taxon>
    </lineage>
</organism>
<accession>A0ABY4VGB8</accession>
<proteinExistence type="predicted"/>
<name>A0ABY4VGB8_9GAMM</name>